<organism evidence="1 2">
    <name type="scientific">Sphaerospermopsis reniformis</name>
    <dbReference type="NCBI Taxonomy" id="531300"/>
    <lineage>
        <taxon>Bacteria</taxon>
        <taxon>Bacillati</taxon>
        <taxon>Cyanobacteriota</taxon>
        <taxon>Cyanophyceae</taxon>
        <taxon>Nostocales</taxon>
        <taxon>Aphanizomenonaceae</taxon>
        <taxon>Sphaerospermopsis</taxon>
    </lineage>
</organism>
<comment type="caution">
    <text evidence="1">The sequence shown here is derived from an EMBL/GenBank/DDBJ whole genome shotgun (WGS) entry which is preliminary data.</text>
</comment>
<dbReference type="Proteomes" id="UP000300142">
    <property type="component" value="Unassembled WGS sequence"/>
</dbReference>
<sequence>MIFQNWGALEMIYAEIETKTNRLESLESIVEQIGEAVLSTTNTIERLAQRVDDLIVQVESQGKQLQQQGYQIFALCDAVQSLAETQKDSLQEINQLTKSVDNIVFLLQSVDEEI</sequence>
<evidence type="ECO:0000313" key="1">
    <source>
        <dbReference type="EMBL" id="GCL36763.1"/>
    </source>
</evidence>
<dbReference type="AlphaFoldDB" id="A0A479ZZ68"/>
<protein>
    <submittedName>
        <fullName evidence="1">Uncharacterized protein</fullName>
    </submittedName>
</protein>
<dbReference type="Gene3D" id="1.20.5.300">
    <property type="match status" value="1"/>
</dbReference>
<keyword evidence="2" id="KW-1185">Reference proteome</keyword>
<gene>
    <name evidence="1" type="ORF">SR1949_18690</name>
</gene>
<evidence type="ECO:0000313" key="2">
    <source>
        <dbReference type="Proteomes" id="UP000300142"/>
    </source>
</evidence>
<dbReference type="EMBL" id="BJCE01000048">
    <property type="protein sequence ID" value="GCL36763.1"/>
    <property type="molecule type" value="Genomic_DNA"/>
</dbReference>
<reference evidence="2" key="1">
    <citation type="submission" date="2019-02" db="EMBL/GenBank/DDBJ databases">
        <title>Draft genome sequence of Sphaerospermopsis reniformis NIES-1949.</title>
        <authorList>
            <person name="Yamaguchi H."/>
            <person name="Suzuki S."/>
            <person name="Kawachi M."/>
        </authorList>
    </citation>
    <scope>NUCLEOTIDE SEQUENCE [LARGE SCALE GENOMIC DNA]</scope>
    <source>
        <strain evidence="2">NIES-1949</strain>
    </source>
</reference>
<name>A0A479ZZ68_9CYAN</name>
<accession>A0A479ZZ68</accession>
<proteinExistence type="predicted"/>
<dbReference type="SUPFAM" id="SSF58104">
    <property type="entry name" value="Methyl-accepting chemotaxis protein (MCP) signaling domain"/>
    <property type="match status" value="1"/>
</dbReference>